<comment type="caution">
    <text evidence="3">The sequence shown here is derived from an EMBL/GenBank/DDBJ whole genome shotgun (WGS) entry which is preliminary data.</text>
</comment>
<accession>A0ABS4MCE9</accession>
<dbReference type="InterPro" id="IPR006976">
    <property type="entry name" value="VanZ-like"/>
</dbReference>
<gene>
    <name evidence="3" type="ORF">J2Z60_000524</name>
</gene>
<name>A0ABS4MCE9_9LACO</name>
<dbReference type="RefSeq" id="WP_209686110.1">
    <property type="nucleotide sequence ID" value="NZ_JAGGLU010000002.1"/>
</dbReference>
<dbReference type="Proteomes" id="UP001519292">
    <property type="component" value="Unassembled WGS sequence"/>
</dbReference>
<keyword evidence="1" id="KW-0812">Transmembrane</keyword>
<feature type="transmembrane region" description="Helical" evidence="1">
    <location>
        <begin position="130"/>
        <end position="150"/>
    </location>
</feature>
<keyword evidence="1" id="KW-1133">Transmembrane helix</keyword>
<proteinExistence type="predicted"/>
<feature type="domain" description="VanZ-like" evidence="2">
    <location>
        <begin position="52"/>
        <end position="180"/>
    </location>
</feature>
<dbReference type="InterPro" id="IPR053150">
    <property type="entry name" value="Teicoplanin_resist-assoc"/>
</dbReference>
<dbReference type="Pfam" id="PF04892">
    <property type="entry name" value="VanZ"/>
    <property type="match status" value="1"/>
</dbReference>
<feature type="transmembrane region" description="Helical" evidence="1">
    <location>
        <begin position="98"/>
        <end position="118"/>
    </location>
</feature>
<reference evidence="3 4" key="1">
    <citation type="submission" date="2021-03" db="EMBL/GenBank/DDBJ databases">
        <title>Genomic Encyclopedia of Type Strains, Phase IV (KMG-IV): sequencing the most valuable type-strain genomes for metagenomic binning, comparative biology and taxonomic classification.</title>
        <authorList>
            <person name="Goeker M."/>
        </authorList>
    </citation>
    <scope>NUCLEOTIDE SEQUENCE [LARGE SCALE GENOMIC DNA]</scope>
    <source>
        <strain evidence="3 4">DSM 101872</strain>
    </source>
</reference>
<dbReference type="PANTHER" id="PTHR36834:SF1">
    <property type="entry name" value="INTEGRAL MEMBRANE PROTEIN"/>
    <property type="match status" value="1"/>
</dbReference>
<feature type="transmembrane region" description="Helical" evidence="1">
    <location>
        <begin position="49"/>
        <end position="71"/>
    </location>
</feature>
<feature type="transmembrane region" description="Helical" evidence="1">
    <location>
        <begin position="162"/>
        <end position="179"/>
    </location>
</feature>
<evidence type="ECO:0000313" key="3">
    <source>
        <dbReference type="EMBL" id="MBP2057360.1"/>
    </source>
</evidence>
<dbReference type="EMBL" id="JAGGLU010000002">
    <property type="protein sequence ID" value="MBP2057360.1"/>
    <property type="molecule type" value="Genomic_DNA"/>
</dbReference>
<dbReference type="PANTHER" id="PTHR36834">
    <property type="entry name" value="MEMBRANE PROTEIN-RELATED"/>
    <property type="match status" value="1"/>
</dbReference>
<evidence type="ECO:0000313" key="4">
    <source>
        <dbReference type="Proteomes" id="UP001519292"/>
    </source>
</evidence>
<protein>
    <submittedName>
        <fullName evidence="3">Glycopeptide antibiotics resistance protein</fullName>
    </submittedName>
</protein>
<feature type="transmembrane region" description="Helical" evidence="1">
    <location>
        <begin position="15"/>
        <end position="37"/>
    </location>
</feature>
<keyword evidence="1" id="KW-0472">Membrane</keyword>
<organism evidence="3 4">
    <name type="scientific">Lactobacillus colini</name>
    <dbReference type="NCBI Taxonomy" id="1819254"/>
    <lineage>
        <taxon>Bacteria</taxon>
        <taxon>Bacillati</taxon>
        <taxon>Bacillota</taxon>
        <taxon>Bacilli</taxon>
        <taxon>Lactobacillales</taxon>
        <taxon>Lactobacillaceae</taxon>
        <taxon>Lactobacillus</taxon>
    </lineage>
</organism>
<evidence type="ECO:0000259" key="2">
    <source>
        <dbReference type="Pfam" id="PF04892"/>
    </source>
</evidence>
<keyword evidence="4" id="KW-1185">Reference proteome</keyword>
<evidence type="ECO:0000256" key="1">
    <source>
        <dbReference type="SAM" id="Phobius"/>
    </source>
</evidence>
<sequence length="190" mass="21903">MILIDSKWYIAPIELNGLILTPIIVVLAIIPLIKQLFRKQIHLKRELIWIIFLIYVWLLVDVTLFPIALFGQGSEIYKLGFGKQLFINLKLDVLKNYLPLQLIGNVLLFAPLSLFGAIYNSKFAKWHNNFLLVFSGSLIIEVTQLIMNYFYLGNRVFDINDLVLNSFGGLLGLLIFKLFRKIKNLATTRC</sequence>